<protein>
    <submittedName>
        <fullName evidence="1">Uncharacterized protein</fullName>
    </submittedName>
</protein>
<organism evidence="1 2">
    <name type="scientific">Merismopedia glauca CCAP 1448/3</name>
    <dbReference type="NCBI Taxonomy" id="1296344"/>
    <lineage>
        <taxon>Bacteria</taxon>
        <taxon>Bacillati</taxon>
        <taxon>Cyanobacteriota</taxon>
        <taxon>Cyanophyceae</taxon>
        <taxon>Synechococcales</taxon>
        <taxon>Merismopediaceae</taxon>
        <taxon>Merismopedia</taxon>
    </lineage>
</organism>
<name>A0A2T1C2J4_9CYAN</name>
<gene>
    <name evidence="1" type="ORF">C7B64_13210</name>
</gene>
<dbReference type="OrthoDB" id="573886at2"/>
<evidence type="ECO:0000313" key="1">
    <source>
        <dbReference type="EMBL" id="PSB02398.1"/>
    </source>
</evidence>
<reference evidence="1 2" key="1">
    <citation type="submission" date="2018-02" db="EMBL/GenBank/DDBJ databases">
        <authorList>
            <person name="Cohen D.B."/>
            <person name="Kent A.D."/>
        </authorList>
    </citation>
    <scope>NUCLEOTIDE SEQUENCE [LARGE SCALE GENOMIC DNA]</scope>
    <source>
        <strain evidence="1 2">CCAP 1448/3</strain>
    </source>
</reference>
<keyword evidence="2" id="KW-1185">Reference proteome</keyword>
<accession>A0A2T1C2J4</accession>
<dbReference type="AlphaFoldDB" id="A0A2T1C2J4"/>
<evidence type="ECO:0000313" key="2">
    <source>
        <dbReference type="Proteomes" id="UP000238762"/>
    </source>
</evidence>
<reference evidence="1 2" key="2">
    <citation type="submission" date="2018-03" db="EMBL/GenBank/DDBJ databases">
        <title>The ancient ancestry and fast evolution of plastids.</title>
        <authorList>
            <person name="Moore K.R."/>
            <person name="Magnabosco C."/>
            <person name="Momper L."/>
            <person name="Gold D.A."/>
            <person name="Bosak T."/>
            <person name="Fournier G.P."/>
        </authorList>
    </citation>
    <scope>NUCLEOTIDE SEQUENCE [LARGE SCALE GENOMIC DNA]</scope>
    <source>
        <strain evidence="1 2">CCAP 1448/3</strain>
    </source>
</reference>
<dbReference type="Proteomes" id="UP000238762">
    <property type="component" value="Unassembled WGS sequence"/>
</dbReference>
<sequence length="79" mass="8908">MTDIPELIGLDQFSPEELAEGIAELEQYRERLVNDMMTMAQKAKVTKAVATNQLEPELTKIDTMLQALRDRQSALSLTN</sequence>
<comment type="caution">
    <text evidence="1">The sequence shown here is derived from an EMBL/GenBank/DDBJ whole genome shotgun (WGS) entry which is preliminary data.</text>
</comment>
<dbReference type="EMBL" id="PVWJ01000061">
    <property type="protein sequence ID" value="PSB02398.1"/>
    <property type="molecule type" value="Genomic_DNA"/>
</dbReference>
<dbReference type="RefSeq" id="WP_106289130.1">
    <property type="nucleotide sequence ID" value="NZ_CAWNTC010000069.1"/>
</dbReference>
<proteinExistence type="predicted"/>